<keyword evidence="3" id="KW-1185">Reference proteome</keyword>
<feature type="signal peptide" evidence="1">
    <location>
        <begin position="1"/>
        <end position="21"/>
    </location>
</feature>
<dbReference type="AlphaFoldDB" id="A0A1I8PPC9"/>
<dbReference type="Proteomes" id="UP000095300">
    <property type="component" value="Unassembled WGS sequence"/>
</dbReference>
<sequence>MYRLNFFLALGLLMIFCYVEAFPDSRNPNLEYEIINPRAPQINNKPVLEVITTTTQRSVPINTPPPPSADSKSFVYDPISNSWTQVKKNAPPPAEDAFVWNQSNDKWLTMIPRA</sequence>
<dbReference type="STRING" id="35570.A0A1I8PPC9"/>
<protein>
    <submittedName>
        <fullName evidence="2">Uncharacterized protein</fullName>
    </submittedName>
</protein>
<accession>A0A1I8PPC9</accession>
<name>A0A1I8PPC9_STOCA</name>
<dbReference type="VEuPathDB" id="VectorBase:SCAU009921"/>
<evidence type="ECO:0000256" key="1">
    <source>
        <dbReference type="SAM" id="SignalP"/>
    </source>
</evidence>
<feature type="chain" id="PRO_5009327003" evidence="1">
    <location>
        <begin position="22"/>
        <end position="114"/>
    </location>
</feature>
<dbReference type="KEGG" id="scac:106092336"/>
<keyword evidence="1" id="KW-0732">Signal</keyword>
<dbReference type="OrthoDB" id="126772at2759"/>
<reference evidence="2" key="1">
    <citation type="submission" date="2020-05" db="UniProtKB">
        <authorList>
            <consortium name="EnsemblMetazoa"/>
        </authorList>
    </citation>
    <scope>IDENTIFICATION</scope>
    <source>
        <strain evidence="2">USDA</strain>
    </source>
</reference>
<gene>
    <name evidence="2" type="primary">106092336</name>
</gene>
<evidence type="ECO:0000313" key="3">
    <source>
        <dbReference type="Proteomes" id="UP000095300"/>
    </source>
</evidence>
<dbReference type="EnsemblMetazoa" id="SCAU009921-RA">
    <property type="protein sequence ID" value="SCAU009921-PA"/>
    <property type="gene ID" value="SCAU009921"/>
</dbReference>
<evidence type="ECO:0000313" key="2">
    <source>
        <dbReference type="EnsemblMetazoa" id="SCAU009921-PA"/>
    </source>
</evidence>
<organism evidence="2 3">
    <name type="scientific">Stomoxys calcitrans</name>
    <name type="common">Stable fly</name>
    <name type="synonym">Conops calcitrans</name>
    <dbReference type="NCBI Taxonomy" id="35570"/>
    <lineage>
        <taxon>Eukaryota</taxon>
        <taxon>Metazoa</taxon>
        <taxon>Ecdysozoa</taxon>
        <taxon>Arthropoda</taxon>
        <taxon>Hexapoda</taxon>
        <taxon>Insecta</taxon>
        <taxon>Pterygota</taxon>
        <taxon>Neoptera</taxon>
        <taxon>Endopterygota</taxon>
        <taxon>Diptera</taxon>
        <taxon>Brachycera</taxon>
        <taxon>Muscomorpha</taxon>
        <taxon>Muscoidea</taxon>
        <taxon>Muscidae</taxon>
        <taxon>Stomoxys</taxon>
    </lineage>
</organism>
<proteinExistence type="predicted"/>